<protein>
    <submittedName>
        <fullName evidence="2">Uncharacterized protein</fullName>
    </submittedName>
</protein>
<gene>
    <name evidence="2" type="ORF">MUS1_06460</name>
</gene>
<name>X7E0P2_9GAMM</name>
<feature type="transmembrane region" description="Helical" evidence="1">
    <location>
        <begin position="204"/>
        <end position="224"/>
    </location>
</feature>
<organism evidence="2 3">
    <name type="scientific">Marinomonas ushuaiensis DSM 15871</name>
    <dbReference type="NCBI Taxonomy" id="1122207"/>
    <lineage>
        <taxon>Bacteria</taxon>
        <taxon>Pseudomonadati</taxon>
        <taxon>Pseudomonadota</taxon>
        <taxon>Gammaproteobacteria</taxon>
        <taxon>Oceanospirillales</taxon>
        <taxon>Oceanospirillaceae</taxon>
        <taxon>Marinomonas</taxon>
    </lineage>
</organism>
<comment type="caution">
    <text evidence="2">The sequence shown here is derived from an EMBL/GenBank/DDBJ whole genome shotgun (WGS) entry which is preliminary data.</text>
</comment>
<dbReference type="Proteomes" id="UP000054058">
    <property type="component" value="Unassembled WGS sequence"/>
</dbReference>
<keyword evidence="3" id="KW-1185">Reference proteome</keyword>
<dbReference type="AlphaFoldDB" id="X7E0P2"/>
<sequence length="337" mass="38197">MKLMNAYFVAVYSSQKCTLFDSSDVDGMVICHPQNQDISPDSIQLESIQKDISFKDIPLNDDTFHRPIFNNRAGSAKIIVVIPDSWISVTQHKIDHLVPISLAPLAALSYATETTFTAPEALMFNYRQVVLDRNQTQLTVFACSNEWANQLCSPFKMLGASCLLMSQTQWADASVRNTSWSSLRKHALSIYQPDKEKNTKTKRLWFILVLLSLLVHSGAYVYFWNLQQQTEIALIDRQKTLTLISEWESDQVNSPFAESILGLIQALPTSVRLMQFDAGFDQAFLQVTLPQRELATLIERWREGDSSLQFEWEQLTADKPSGFNSEVIDASISISKN</sequence>
<dbReference type="PATRIC" id="fig|1122207.3.peg.2901"/>
<dbReference type="OrthoDB" id="6098968at2"/>
<dbReference type="EMBL" id="JAMB01000017">
    <property type="protein sequence ID" value="ETX09654.1"/>
    <property type="molecule type" value="Genomic_DNA"/>
</dbReference>
<evidence type="ECO:0000313" key="2">
    <source>
        <dbReference type="EMBL" id="ETX09654.1"/>
    </source>
</evidence>
<keyword evidence="1" id="KW-0812">Transmembrane</keyword>
<evidence type="ECO:0000256" key="1">
    <source>
        <dbReference type="SAM" id="Phobius"/>
    </source>
</evidence>
<keyword evidence="1" id="KW-0472">Membrane</keyword>
<proteinExistence type="predicted"/>
<dbReference type="RefSeq" id="WP_036163612.1">
    <property type="nucleotide sequence ID" value="NZ_JAMB01000017.1"/>
</dbReference>
<reference evidence="2 3" key="1">
    <citation type="submission" date="2014-01" db="EMBL/GenBank/DDBJ databases">
        <title>Marinomonas ushuaiensis DSM 15871 Genome Sequencing.</title>
        <authorList>
            <person name="Lai Q."/>
            <person name="Shao Z.S."/>
        </authorList>
    </citation>
    <scope>NUCLEOTIDE SEQUENCE [LARGE SCALE GENOMIC DNA]</scope>
    <source>
        <strain evidence="2 3">DSM 15871</strain>
    </source>
</reference>
<evidence type="ECO:0000313" key="3">
    <source>
        <dbReference type="Proteomes" id="UP000054058"/>
    </source>
</evidence>
<accession>X7E0P2</accession>
<keyword evidence="1" id="KW-1133">Transmembrane helix</keyword>
<dbReference type="STRING" id="1122207.MUS1_06460"/>